<name>A0A6I4NX68_9MICO</name>
<feature type="compositionally biased region" description="Pro residues" evidence="1">
    <location>
        <begin position="8"/>
        <end position="28"/>
    </location>
</feature>
<evidence type="ECO:0000313" key="3">
    <source>
        <dbReference type="EMBL" id="MWB98900.1"/>
    </source>
</evidence>
<protein>
    <recommendedName>
        <fullName evidence="5">DUF4190 domain-containing protein</fullName>
    </recommendedName>
</protein>
<comment type="caution">
    <text evidence="3">The sequence shown here is derived from an EMBL/GenBank/DDBJ whole genome shotgun (WGS) entry which is preliminary data.</text>
</comment>
<feature type="region of interest" description="Disordered" evidence="1">
    <location>
        <begin position="1"/>
        <end position="54"/>
    </location>
</feature>
<gene>
    <name evidence="3" type="ORF">GB864_10115</name>
</gene>
<proteinExistence type="predicted"/>
<evidence type="ECO:0008006" key="5">
    <source>
        <dbReference type="Google" id="ProtNLM"/>
    </source>
</evidence>
<evidence type="ECO:0000256" key="1">
    <source>
        <dbReference type="SAM" id="MobiDB-lite"/>
    </source>
</evidence>
<keyword evidence="2" id="KW-0812">Transmembrane</keyword>
<feature type="non-terminal residue" evidence="3">
    <location>
        <position position="1"/>
    </location>
</feature>
<dbReference type="AlphaFoldDB" id="A0A6I4NX68"/>
<dbReference type="EMBL" id="WSTA01000041">
    <property type="protein sequence ID" value="MWB98900.1"/>
    <property type="molecule type" value="Genomic_DNA"/>
</dbReference>
<feature type="transmembrane region" description="Helical" evidence="2">
    <location>
        <begin position="128"/>
        <end position="161"/>
    </location>
</feature>
<accession>A0A6I4NX68</accession>
<keyword evidence="2" id="KW-1133">Transmembrane helix</keyword>
<evidence type="ECO:0000256" key="2">
    <source>
        <dbReference type="SAM" id="Phobius"/>
    </source>
</evidence>
<sequence length="201" mass="20797">REALQRAAPPPVARPAAAPPAAAPPIAQPPFIAQPTAQRPPSSDAALSRPGAEPFRPVVPEALDGYRPGGPTLQADPAVLEFDAGSTDTARLQQLATGQLLIVGRPAPETVADGALDESEQRRVYSAVGVVLGVVGVLASLFVGWMVPISVAAIVFGVLGLRREEGRRTASLFGVYAGVVGVVFSAIWLGYYLITFGVLPA</sequence>
<keyword evidence="4" id="KW-1185">Reference proteome</keyword>
<organism evidence="3 4">
    <name type="scientific">Agromyces seonyuensis</name>
    <dbReference type="NCBI Taxonomy" id="2662446"/>
    <lineage>
        <taxon>Bacteria</taxon>
        <taxon>Bacillati</taxon>
        <taxon>Actinomycetota</taxon>
        <taxon>Actinomycetes</taxon>
        <taxon>Micrococcales</taxon>
        <taxon>Microbacteriaceae</taxon>
        <taxon>Agromyces</taxon>
    </lineage>
</organism>
<keyword evidence="2" id="KW-0472">Membrane</keyword>
<reference evidence="3 4" key="1">
    <citation type="submission" date="2019-12" db="EMBL/GenBank/DDBJ databases">
        <authorList>
            <person name="Kim Y.S."/>
        </authorList>
    </citation>
    <scope>NUCLEOTIDE SEQUENCE [LARGE SCALE GENOMIC DNA]</scope>
    <source>
        <strain evidence="3 4">MMS17-SY077</strain>
    </source>
</reference>
<dbReference type="Proteomes" id="UP000438182">
    <property type="component" value="Unassembled WGS sequence"/>
</dbReference>
<feature type="transmembrane region" description="Helical" evidence="2">
    <location>
        <begin position="173"/>
        <end position="194"/>
    </location>
</feature>
<evidence type="ECO:0000313" key="4">
    <source>
        <dbReference type="Proteomes" id="UP000438182"/>
    </source>
</evidence>